<dbReference type="GO" id="GO:0032222">
    <property type="term" value="P:regulation of synaptic transmission, cholinergic"/>
    <property type="evidence" value="ECO:0007669"/>
    <property type="project" value="InterPro"/>
</dbReference>
<dbReference type="InterPro" id="IPR045860">
    <property type="entry name" value="Snake_toxin-like_sf"/>
</dbReference>
<evidence type="ECO:0000313" key="4">
    <source>
        <dbReference type="EMBL" id="CAI9722879.1"/>
    </source>
</evidence>
<keyword evidence="1" id="KW-0732">Signal</keyword>
<sequence length="158" mass="18032">MVVRFANPYPPTATYIIVTPFNMKSFLIIPVFIFLLTLWIQLGYGLQCYNCNSFYNEGCGLSLSNSSEFVTTCSDTDKGCRKVVQKIKVKEEWETRYIRQCAEDGVVGKCDYKVGTDDIKMFYCYCTDKDKCNSGSSLYSTVFLVFIAIIGQYLSYDL</sequence>
<dbReference type="AlphaFoldDB" id="A0AA36AW88"/>
<protein>
    <recommendedName>
        <fullName evidence="6">Protein sleepless</fullName>
    </recommendedName>
</protein>
<keyword evidence="5" id="KW-1185">Reference proteome</keyword>
<gene>
    <name evidence="4" type="ORF">OCTVUL_1B029243</name>
</gene>
<dbReference type="EMBL" id="OX597818">
    <property type="protein sequence ID" value="CAI9722879.1"/>
    <property type="molecule type" value="Genomic_DNA"/>
</dbReference>
<keyword evidence="3" id="KW-0812">Transmembrane</keyword>
<name>A0AA36AW88_OCTVU</name>
<feature type="transmembrane region" description="Helical" evidence="3">
    <location>
        <begin position="138"/>
        <end position="156"/>
    </location>
</feature>
<dbReference type="Pfam" id="PF17064">
    <property type="entry name" value="QVR"/>
    <property type="match status" value="1"/>
</dbReference>
<evidence type="ECO:0000256" key="2">
    <source>
        <dbReference type="ARBA" id="ARBA00023180"/>
    </source>
</evidence>
<evidence type="ECO:0000256" key="3">
    <source>
        <dbReference type="SAM" id="Phobius"/>
    </source>
</evidence>
<keyword evidence="3" id="KW-1133">Transmembrane helix</keyword>
<keyword evidence="3" id="KW-0472">Membrane</keyword>
<feature type="transmembrane region" description="Helical" evidence="3">
    <location>
        <begin position="26"/>
        <end position="46"/>
    </location>
</feature>
<dbReference type="SUPFAM" id="SSF57302">
    <property type="entry name" value="Snake toxin-like"/>
    <property type="match status" value="1"/>
</dbReference>
<dbReference type="InterPro" id="IPR031424">
    <property type="entry name" value="QVR-like"/>
</dbReference>
<dbReference type="InterPro" id="IPR050975">
    <property type="entry name" value="Sleep_regulator"/>
</dbReference>
<keyword evidence="2" id="KW-0325">Glycoprotein</keyword>
<dbReference type="GO" id="GO:0030431">
    <property type="term" value="P:sleep"/>
    <property type="evidence" value="ECO:0007669"/>
    <property type="project" value="InterPro"/>
</dbReference>
<accession>A0AA36AW88</accession>
<dbReference type="Proteomes" id="UP001162480">
    <property type="component" value="Chromosome 5"/>
</dbReference>
<evidence type="ECO:0000313" key="5">
    <source>
        <dbReference type="Proteomes" id="UP001162480"/>
    </source>
</evidence>
<dbReference type="PANTHER" id="PTHR33562:SF2">
    <property type="entry name" value="PROTEIN QUIVER"/>
    <property type="match status" value="1"/>
</dbReference>
<dbReference type="PANTHER" id="PTHR33562">
    <property type="entry name" value="ATILLA, ISOFORM B-RELATED-RELATED"/>
    <property type="match status" value="1"/>
</dbReference>
<reference evidence="4" key="1">
    <citation type="submission" date="2023-08" db="EMBL/GenBank/DDBJ databases">
        <authorList>
            <person name="Alioto T."/>
            <person name="Alioto T."/>
            <person name="Gomez Garrido J."/>
        </authorList>
    </citation>
    <scope>NUCLEOTIDE SEQUENCE</scope>
</reference>
<proteinExistence type="predicted"/>
<organism evidence="4 5">
    <name type="scientific">Octopus vulgaris</name>
    <name type="common">Common octopus</name>
    <dbReference type="NCBI Taxonomy" id="6645"/>
    <lineage>
        <taxon>Eukaryota</taxon>
        <taxon>Metazoa</taxon>
        <taxon>Spiralia</taxon>
        <taxon>Lophotrochozoa</taxon>
        <taxon>Mollusca</taxon>
        <taxon>Cephalopoda</taxon>
        <taxon>Coleoidea</taxon>
        <taxon>Octopodiformes</taxon>
        <taxon>Octopoda</taxon>
        <taxon>Incirrata</taxon>
        <taxon>Octopodidae</taxon>
        <taxon>Octopus</taxon>
    </lineage>
</organism>
<evidence type="ECO:0000256" key="1">
    <source>
        <dbReference type="ARBA" id="ARBA00022729"/>
    </source>
</evidence>
<evidence type="ECO:0008006" key="6">
    <source>
        <dbReference type="Google" id="ProtNLM"/>
    </source>
</evidence>